<dbReference type="InterPro" id="IPR005495">
    <property type="entry name" value="LptG/LptF_permease"/>
</dbReference>
<feature type="transmembrane region" description="Helical" evidence="6">
    <location>
        <begin position="99"/>
        <end position="117"/>
    </location>
</feature>
<proteinExistence type="predicted"/>
<dbReference type="EMBL" id="JANDHW010000006">
    <property type="protein sequence ID" value="MCP9612005.1"/>
    <property type="molecule type" value="Genomic_DNA"/>
</dbReference>
<keyword evidence="4 6" id="KW-1133">Transmembrane helix</keyword>
<dbReference type="Proteomes" id="UP001205603">
    <property type="component" value="Unassembled WGS sequence"/>
</dbReference>
<keyword evidence="3 6" id="KW-0812">Transmembrane</keyword>
<reference evidence="7 8" key="1">
    <citation type="submission" date="2022-07" db="EMBL/GenBank/DDBJ databases">
        <title>Fecal culturing of patients with breast cancer.</title>
        <authorList>
            <person name="Teng N.M.Y."/>
            <person name="Kiu R."/>
            <person name="Evans R."/>
            <person name="Baker D.J."/>
            <person name="Zenner C."/>
            <person name="Robinson S.D."/>
            <person name="Hall L.J."/>
        </authorList>
    </citation>
    <scope>NUCLEOTIDE SEQUENCE [LARGE SCALE GENOMIC DNA]</scope>
    <source>
        <strain evidence="7 8">LH1063</strain>
    </source>
</reference>
<comment type="caution">
    <text evidence="7">The sequence shown here is derived from an EMBL/GenBank/DDBJ whole genome shotgun (WGS) entry which is preliminary data.</text>
</comment>
<protein>
    <submittedName>
        <fullName evidence="7">LptF/LptG family permease</fullName>
    </submittedName>
</protein>
<comment type="subcellular location">
    <subcellularLocation>
        <location evidence="1">Cell membrane</location>
        <topology evidence="1">Multi-pass membrane protein</topology>
    </subcellularLocation>
</comment>
<feature type="transmembrane region" description="Helical" evidence="6">
    <location>
        <begin position="53"/>
        <end position="78"/>
    </location>
</feature>
<feature type="transmembrane region" description="Helical" evidence="6">
    <location>
        <begin position="12"/>
        <end position="33"/>
    </location>
</feature>
<evidence type="ECO:0000313" key="7">
    <source>
        <dbReference type="EMBL" id="MCP9612005.1"/>
    </source>
</evidence>
<dbReference type="PANTHER" id="PTHR33529">
    <property type="entry name" value="SLR0882 PROTEIN-RELATED"/>
    <property type="match status" value="1"/>
</dbReference>
<evidence type="ECO:0000256" key="2">
    <source>
        <dbReference type="ARBA" id="ARBA00022475"/>
    </source>
</evidence>
<sequence>MLKKIDFYIIKKFLGTYIFAIILIISIAVVFDINEKLDKFLNAPLKAIVIDYYLNFIPYFANLFSPLFTFIAVIFFTSKLADNSEIIAMLSSGISFKRLMIPYMISAAIIAGGTFYLNSFVIPPANKTRIAFQNKYVSDKSVNYANNIQLQVEPDVIAYISRYDNKTRTGYRFSMEEFDGKTLKSRLTAESVTYDTAYHWVIKNYMIRNFNGLKETLQRGTQLDTVINFEPADFLISRYDSELMTTPALKEYIDRQRKRGVANIKAFEIEYEKRYAMTAAAFILTSIGMSLASRKVKGGMGLNIGIGLLLSFSYILFSTVSSTFAVSGLTSPRIAVWLPNIIYTIIAIYLYRKAPK</sequence>
<dbReference type="RefSeq" id="WP_255027217.1">
    <property type="nucleotide sequence ID" value="NZ_JANDHW010000006.1"/>
</dbReference>
<dbReference type="PANTHER" id="PTHR33529:SF8">
    <property type="entry name" value="PERMEASE, YJGP_YJGQ FAMILY"/>
    <property type="match status" value="1"/>
</dbReference>
<keyword evidence="8" id="KW-1185">Reference proteome</keyword>
<evidence type="ECO:0000256" key="1">
    <source>
        <dbReference type="ARBA" id="ARBA00004651"/>
    </source>
</evidence>
<organism evidence="7 8">
    <name type="scientific">Coprobacter tertius</name>
    <dbReference type="NCBI Taxonomy" id="2944915"/>
    <lineage>
        <taxon>Bacteria</taxon>
        <taxon>Pseudomonadati</taxon>
        <taxon>Bacteroidota</taxon>
        <taxon>Bacteroidia</taxon>
        <taxon>Bacteroidales</taxon>
        <taxon>Barnesiellaceae</taxon>
        <taxon>Coprobacter</taxon>
    </lineage>
</organism>
<evidence type="ECO:0000256" key="3">
    <source>
        <dbReference type="ARBA" id="ARBA00022692"/>
    </source>
</evidence>
<feature type="transmembrane region" description="Helical" evidence="6">
    <location>
        <begin position="334"/>
        <end position="351"/>
    </location>
</feature>
<evidence type="ECO:0000256" key="4">
    <source>
        <dbReference type="ARBA" id="ARBA00022989"/>
    </source>
</evidence>
<feature type="transmembrane region" description="Helical" evidence="6">
    <location>
        <begin position="275"/>
        <end position="292"/>
    </location>
</feature>
<accession>A0ABT1MHB3</accession>
<evidence type="ECO:0000256" key="5">
    <source>
        <dbReference type="ARBA" id="ARBA00023136"/>
    </source>
</evidence>
<keyword evidence="2" id="KW-1003">Cell membrane</keyword>
<evidence type="ECO:0000313" key="8">
    <source>
        <dbReference type="Proteomes" id="UP001205603"/>
    </source>
</evidence>
<gene>
    <name evidence="7" type="ORF">NMU02_07875</name>
</gene>
<name>A0ABT1MHB3_9BACT</name>
<evidence type="ECO:0000256" key="6">
    <source>
        <dbReference type="SAM" id="Phobius"/>
    </source>
</evidence>
<keyword evidence="5 6" id="KW-0472">Membrane</keyword>
<feature type="transmembrane region" description="Helical" evidence="6">
    <location>
        <begin position="304"/>
        <end position="328"/>
    </location>
</feature>
<dbReference type="Pfam" id="PF03739">
    <property type="entry name" value="LptF_LptG"/>
    <property type="match status" value="1"/>
</dbReference>